<keyword evidence="5 7" id="KW-1133">Transmembrane helix</keyword>
<evidence type="ECO:0000259" key="8">
    <source>
        <dbReference type="PROSITE" id="PS51751"/>
    </source>
</evidence>
<dbReference type="PROSITE" id="PS51751">
    <property type="entry name" value="EXPERA"/>
    <property type="match status" value="1"/>
</dbReference>
<proteinExistence type="inferred from homology"/>
<dbReference type="AlphaFoldDB" id="A0A6A6ZVN6"/>
<dbReference type="InterPro" id="IPR033118">
    <property type="entry name" value="EXPERA"/>
</dbReference>
<dbReference type="OrthoDB" id="433124at2759"/>
<evidence type="ECO:0000256" key="3">
    <source>
        <dbReference type="ARBA" id="ARBA00022692"/>
    </source>
</evidence>
<keyword evidence="6 7" id="KW-0472">Membrane</keyword>
<evidence type="ECO:0000256" key="2">
    <source>
        <dbReference type="ARBA" id="ARBA00009096"/>
    </source>
</evidence>
<comment type="subcellular location">
    <subcellularLocation>
        <location evidence="1">Endoplasmic reticulum membrane</location>
        <topology evidence="1">Multi-pass membrane protein</topology>
    </subcellularLocation>
</comment>
<gene>
    <name evidence="9" type="ORF">CC86DRAFT_371734</name>
</gene>
<dbReference type="GO" id="GO:0005789">
    <property type="term" value="C:endoplasmic reticulum membrane"/>
    <property type="evidence" value="ECO:0007669"/>
    <property type="project" value="UniProtKB-SubCell"/>
</dbReference>
<evidence type="ECO:0000313" key="9">
    <source>
        <dbReference type="EMBL" id="KAF2824385.1"/>
    </source>
</evidence>
<keyword evidence="3 7" id="KW-0812">Transmembrane</keyword>
<evidence type="ECO:0000313" key="10">
    <source>
        <dbReference type="Proteomes" id="UP000799424"/>
    </source>
</evidence>
<dbReference type="InterPro" id="IPR051987">
    <property type="entry name" value="Sigma-2_receptor-like"/>
</dbReference>
<feature type="transmembrane region" description="Helical" evidence="7">
    <location>
        <begin position="97"/>
        <end position="117"/>
    </location>
</feature>
<sequence>MVTSIFQRKRDLVYLIFFLIHIPVMLAFDLTAYYPIQIKPLWMGSLREWYVGTYGDRFFYNAPPWFPLLTFLELTYHLPLTLWAIPALLRNDPRIPLALLVFGLECSLTTLVCFAEMLSWEELSVSQRGVQGLGGMYGGYLALGVFMTLDCYARLDGWIAGQKGLVPVVKKDL</sequence>
<feature type="transmembrane region" description="Helical" evidence="7">
    <location>
        <begin position="137"/>
        <end position="155"/>
    </location>
</feature>
<feature type="transmembrane region" description="Helical" evidence="7">
    <location>
        <begin position="65"/>
        <end position="85"/>
    </location>
</feature>
<accession>A0A6A6ZVN6</accession>
<feature type="transmembrane region" description="Helical" evidence="7">
    <location>
        <begin position="12"/>
        <end position="36"/>
    </location>
</feature>
<evidence type="ECO:0000256" key="4">
    <source>
        <dbReference type="ARBA" id="ARBA00022824"/>
    </source>
</evidence>
<keyword evidence="10" id="KW-1185">Reference proteome</keyword>
<dbReference type="PANTHER" id="PTHR31204">
    <property type="entry name" value="SIGMA INTRACELLULAR RECEPTOR 2"/>
    <property type="match status" value="1"/>
</dbReference>
<dbReference type="EMBL" id="MU006230">
    <property type="protein sequence ID" value="KAF2824385.1"/>
    <property type="molecule type" value="Genomic_DNA"/>
</dbReference>
<protein>
    <recommendedName>
        <fullName evidence="7">Efficient mitochondria targeting-associated protein 19</fullName>
    </recommendedName>
</protein>
<dbReference type="InterPro" id="IPR016964">
    <property type="entry name" value="Sigma2_recept"/>
</dbReference>
<name>A0A6A6ZVN6_9PLEO</name>
<keyword evidence="4 7" id="KW-0256">Endoplasmic reticulum</keyword>
<evidence type="ECO:0000256" key="1">
    <source>
        <dbReference type="ARBA" id="ARBA00004477"/>
    </source>
</evidence>
<dbReference type="PANTHER" id="PTHR31204:SF1">
    <property type="entry name" value="SIGMA INTRACELLULAR RECEPTOR 2"/>
    <property type="match status" value="1"/>
</dbReference>
<dbReference type="Pfam" id="PF05241">
    <property type="entry name" value="EBP"/>
    <property type="match status" value="1"/>
</dbReference>
<dbReference type="PIRSF" id="PIRSF031032">
    <property type="entry name" value="TMP_97_prd"/>
    <property type="match status" value="1"/>
</dbReference>
<evidence type="ECO:0000256" key="6">
    <source>
        <dbReference type="ARBA" id="ARBA00023136"/>
    </source>
</evidence>
<comment type="similarity">
    <text evidence="2">Belongs to the TMEM97/sigma-2 receptor family.</text>
</comment>
<evidence type="ECO:0000256" key="7">
    <source>
        <dbReference type="PIRNR" id="PIRNR031032"/>
    </source>
</evidence>
<feature type="domain" description="EXPERA" evidence="8">
    <location>
        <begin position="10"/>
        <end position="148"/>
    </location>
</feature>
<evidence type="ECO:0000256" key="5">
    <source>
        <dbReference type="ARBA" id="ARBA00022989"/>
    </source>
</evidence>
<organism evidence="9 10">
    <name type="scientific">Ophiobolus disseminans</name>
    <dbReference type="NCBI Taxonomy" id="1469910"/>
    <lineage>
        <taxon>Eukaryota</taxon>
        <taxon>Fungi</taxon>
        <taxon>Dikarya</taxon>
        <taxon>Ascomycota</taxon>
        <taxon>Pezizomycotina</taxon>
        <taxon>Dothideomycetes</taxon>
        <taxon>Pleosporomycetidae</taxon>
        <taxon>Pleosporales</taxon>
        <taxon>Pleosporineae</taxon>
        <taxon>Phaeosphaeriaceae</taxon>
        <taxon>Ophiobolus</taxon>
    </lineage>
</organism>
<dbReference type="Proteomes" id="UP000799424">
    <property type="component" value="Unassembled WGS sequence"/>
</dbReference>
<reference evidence="9" key="1">
    <citation type="journal article" date="2020" name="Stud. Mycol.">
        <title>101 Dothideomycetes genomes: a test case for predicting lifestyles and emergence of pathogens.</title>
        <authorList>
            <person name="Haridas S."/>
            <person name="Albert R."/>
            <person name="Binder M."/>
            <person name="Bloem J."/>
            <person name="Labutti K."/>
            <person name="Salamov A."/>
            <person name="Andreopoulos B."/>
            <person name="Baker S."/>
            <person name="Barry K."/>
            <person name="Bills G."/>
            <person name="Bluhm B."/>
            <person name="Cannon C."/>
            <person name="Castanera R."/>
            <person name="Culley D."/>
            <person name="Daum C."/>
            <person name="Ezra D."/>
            <person name="Gonzalez J."/>
            <person name="Henrissat B."/>
            <person name="Kuo A."/>
            <person name="Liang C."/>
            <person name="Lipzen A."/>
            <person name="Lutzoni F."/>
            <person name="Magnuson J."/>
            <person name="Mondo S."/>
            <person name="Nolan M."/>
            <person name="Ohm R."/>
            <person name="Pangilinan J."/>
            <person name="Park H.-J."/>
            <person name="Ramirez L."/>
            <person name="Alfaro M."/>
            <person name="Sun H."/>
            <person name="Tritt A."/>
            <person name="Yoshinaga Y."/>
            <person name="Zwiers L.-H."/>
            <person name="Turgeon B."/>
            <person name="Goodwin S."/>
            <person name="Spatafora J."/>
            <person name="Crous P."/>
            <person name="Grigoriev I."/>
        </authorList>
    </citation>
    <scope>NUCLEOTIDE SEQUENCE</scope>
    <source>
        <strain evidence="9">CBS 113818</strain>
    </source>
</reference>